<name>A0A5C2RP66_9APHY</name>
<dbReference type="InterPro" id="IPR013922">
    <property type="entry name" value="Cyclin_PHO80-like"/>
</dbReference>
<dbReference type="OrthoDB" id="10250320at2759"/>
<dbReference type="Proteomes" id="UP000313359">
    <property type="component" value="Unassembled WGS sequence"/>
</dbReference>
<evidence type="ECO:0000313" key="3">
    <source>
        <dbReference type="Proteomes" id="UP000313359"/>
    </source>
</evidence>
<gene>
    <name evidence="2" type="ORF">L227DRAFT_617603</name>
</gene>
<dbReference type="SUPFAM" id="SSF47954">
    <property type="entry name" value="Cyclin-like"/>
    <property type="match status" value="1"/>
</dbReference>
<keyword evidence="3" id="KW-1185">Reference proteome</keyword>
<feature type="region of interest" description="Disordered" evidence="1">
    <location>
        <begin position="193"/>
        <end position="219"/>
    </location>
</feature>
<proteinExistence type="predicted"/>
<sequence>MAAVHPASLVPSALHDPALLRLVHMPMDPVLTRLTSQTVLGIVQEAYRRPYRPVAHSAHARSDASAFSAFVEAVIFKARVSVPTLLVSLTYLQRVQVNIPPLAIKHSTPERVFLGALILAHKYANDCILKNKYWAAYTGFECQDIMRIERDFLTLLDYRLSVSETGLLEYYHIIFPRPTASTHHNRCRRVRMFRRGSREQGNSSPGGRRRRPVRPDDLSQRYKSIVPTGRSVPISLRYVWSCLYRSPAF</sequence>
<dbReference type="GO" id="GO:0005634">
    <property type="term" value="C:nucleus"/>
    <property type="evidence" value="ECO:0007669"/>
    <property type="project" value="TreeGrafter"/>
</dbReference>
<dbReference type="GO" id="GO:0019901">
    <property type="term" value="F:protein kinase binding"/>
    <property type="evidence" value="ECO:0007669"/>
    <property type="project" value="InterPro"/>
</dbReference>
<evidence type="ECO:0000313" key="2">
    <source>
        <dbReference type="EMBL" id="RPD52709.1"/>
    </source>
</evidence>
<accession>A0A5C2RP66</accession>
<dbReference type="Pfam" id="PF08613">
    <property type="entry name" value="Cyclin"/>
    <property type="match status" value="1"/>
</dbReference>
<organism evidence="2 3">
    <name type="scientific">Lentinus tigrinus ALCF2SS1-6</name>
    <dbReference type="NCBI Taxonomy" id="1328759"/>
    <lineage>
        <taxon>Eukaryota</taxon>
        <taxon>Fungi</taxon>
        <taxon>Dikarya</taxon>
        <taxon>Basidiomycota</taxon>
        <taxon>Agaricomycotina</taxon>
        <taxon>Agaricomycetes</taxon>
        <taxon>Polyporales</taxon>
        <taxon>Polyporaceae</taxon>
        <taxon>Lentinus</taxon>
    </lineage>
</organism>
<dbReference type="EMBL" id="ML122344">
    <property type="protein sequence ID" value="RPD52709.1"/>
    <property type="molecule type" value="Genomic_DNA"/>
</dbReference>
<dbReference type="STRING" id="1328759.A0A5C2RP66"/>
<dbReference type="GO" id="GO:0016538">
    <property type="term" value="F:cyclin-dependent protein serine/threonine kinase regulator activity"/>
    <property type="evidence" value="ECO:0007669"/>
    <property type="project" value="TreeGrafter"/>
</dbReference>
<evidence type="ECO:0000256" key="1">
    <source>
        <dbReference type="SAM" id="MobiDB-lite"/>
    </source>
</evidence>
<dbReference type="Gene3D" id="1.10.472.10">
    <property type="entry name" value="Cyclin-like"/>
    <property type="match status" value="1"/>
</dbReference>
<dbReference type="InterPro" id="IPR036915">
    <property type="entry name" value="Cyclin-like_sf"/>
</dbReference>
<dbReference type="AlphaFoldDB" id="A0A5C2RP66"/>
<reference evidence="2" key="1">
    <citation type="journal article" date="2018" name="Genome Biol. Evol.">
        <title>Genomics and development of Lentinus tigrinus, a white-rot wood-decaying mushroom with dimorphic fruiting bodies.</title>
        <authorList>
            <person name="Wu B."/>
            <person name="Xu Z."/>
            <person name="Knudson A."/>
            <person name="Carlson A."/>
            <person name="Chen N."/>
            <person name="Kovaka S."/>
            <person name="LaButti K."/>
            <person name="Lipzen A."/>
            <person name="Pennachio C."/>
            <person name="Riley R."/>
            <person name="Schakwitz W."/>
            <person name="Umezawa K."/>
            <person name="Ohm R.A."/>
            <person name="Grigoriev I.V."/>
            <person name="Nagy L.G."/>
            <person name="Gibbons J."/>
            <person name="Hibbett D."/>
        </authorList>
    </citation>
    <scope>NUCLEOTIDE SEQUENCE [LARGE SCALE GENOMIC DNA]</scope>
    <source>
        <strain evidence="2">ALCF2SS1-6</strain>
    </source>
</reference>
<dbReference type="GO" id="GO:0000307">
    <property type="term" value="C:cyclin-dependent protein kinase holoenzyme complex"/>
    <property type="evidence" value="ECO:0007669"/>
    <property type="project" value="TreeGrafter"/>
</dbReference>
<protein>
    <submittedName>
        <fullName evidence="2">Uncharacterized protein</fullName>
    </submittedName>
</protein>
<dbReference type="PANTHER" id="PTHR15615">
    <property type="match status" value="1"/>
</dbReference>
<dbReference type="PANTHER" id="PTHR15615:SF10">
    <property type="entry name" value="PHO85 CYCLIN-2-RELATED"/>
    <property type="match status" value="1"/>
</dbReference>
<dbReference type="CDD" id="cd20557">
    <property type="entry name" value="CYCLIN_ScPCL1-like"/>
    <property type="match status" value="1"/>
</dbReference>